<accession>A0A4Q5IY40</accession>
<protein>
    <submittedName>
        <fullName evidence="8">NAD(P)/FAD-dependent oxidoreductase</fullName>
    </submittedName>
</protein>
<gene>
    <name evidence="8" type="ORF">ETU37_18430</name>
</gene>
<feature type="binding site" evidence="4">
    <location>
        <begin position="179"/>
        <end position="186"/>
    </location>
    <ligand>
        <name>NAD(+)</name>
        <dbReference type="ChEBI" id="CHEBI:57540"/>
    </ligand>
</feature>
<keyword evidence="4" id="KW-0520">NAD</keyword>
<feature type="domain" description="FAD/NAD(P)-binding" evidence="7">
    <location>
        <begin position="4"/>
        <end position="322"/>
    </location>
</feature>
<dbReference type="InterPro" id="IPR036188">
    <property type="entry name" value="FAD/NAD-bd_sf"/>
</dbReference>
<evidence type="ECO:0000256" key="1">
    <source>
        <dbReference type="ARBA" id="ARBA00007532"/>
    </source>
</evidence>
<dbReference type="SUPFAM" id="SSF51905">
    <property type="entry name" value="FAD/NAD(P)-binding domain"/>
    <property type="match status" value="1"/>
</dbReference>
<comment type="similarity">
    <text evidence="1">Belongs to the class-I pyridine nucleotide-disulfide oxidoreductase family.</text>
</comment>
<sequence length="462" mass="48569">MEDFDVVVVGGGPAGEVAAGRCADGGLRTALVEHELVGGECSFWGCVPSKTLIRPGDVVAAARRVPGASAAVGGPLDLPAALTWRDEMTNGWRDDNALPWLQEKGITLLRGTGSLAGEREVAVHSTGAARQVRATRAVILAVGTRPMVPPVPGLAELPPWDNRDATSAKDVPRRLLVLGGGAVGVEMAQAFRRLGSQEVVVVEGADRLMAREEPFAGEELRIALEAEDIRVLTGTPLDRVRRKGADGPVVATLADGLRLETDEVLLAVGRRPATQDVGLETVGLIPGRTVEVDDAMRAVGVPDGWLYAIGDCNGRAPLTHMGKYHGRIAADVILGGAVRDRASASVVPRVTFTDPQICAVGLTEAQARQRGLAVRAVTYDIGAVAGAYVLGRGIAGTAKIVVDERRRTLVGATFTGPALQELLHSATVAIVGQVPLDTLWHAVPSFPTVSEIWLRLLETYGL</sequence>
<feature type="binding site" evidence="4">
    <location>
        <position position="311"/>
    </location>
    <ligand>
        <name>FAD</name>
        <dbReference type="ChEBI" id="CHEBI:57692"/>
    </ligand>
</feature>
<keyword evidence="9" id="KW-1185">Reference proteome</keyword>
<dbReference type="GO" id="GO:0003955">
    <property type="term" value="F:NAD(P)H dehydrogenase (quinone) activity"/>
    <property type="evidence" value="ECO:0007669"/>
    <property type="project" value="TreeGrafter"/>
</dbReference>
<evidence type="ECO:0000313" key="9">
    <source>
        <dbReference type="Proteomes" id="UP000291189"/>
    </source>
</evidence>
<comment type="cofactor">
    <cofactor evidence="4">
        <name>FAD</name>
        <dbReference type="ChEBI" id="CHEBI:57692"/>
    </cofactor>
    <text evidence="4">Binds 1 FAD per subunit.</text>
</comment>
<evidence type="ECO:0000256" key="4">
    <source>
        <dbReference type="PIRSR" id="PIRSR000350-3"/>
    </source>
</evidence>
<dbReference type="Pfam" id="PF02852">
    <property type="entry name" value="Pyr_redox_dim"/>
    <property type="match status" value="1"/>
</dbReference>
<feature type="domain" description="Pyridine nucleotide-disulphide oxidoreductase dimerisation" evidence="6">
    <location>
        <begin position="347"/>
        <end position="453"/>
    </location>
</feature>
<dbReference type="SUPFAM" id="SSF55424">
    <property type="entry name" value="FAD/NAD-linked reductases, dimerisation (C-terminal) domain"/>
    <property type="match status" value="1"/>
</dbReference>
<keyword evidence="3 4" id="KW-0274">FAD</keyword>
<feature type="binding site" evidence="4">
    <location>
        <position position="113"/>
    </location>
    <ligand>
        <name>FAD</name>
        <dbReference type="ChEBI" id="CHEBI:57692"/>
    </ligand>
</feature>
<dbReference type="PANTHER" id="PTHR43014:SF2">
    <property type="entry name" value="MERCURIC REDUCTASE"/>
    <property type="match status" value="1"/>
</dbReference>
<dbReference type="Gene3D" id="3.30.390.30">
    <property type="match status" value="1"/>
</dbReference>
<dbReference type="InterPro" id="IPR004099">
    <property type="entry name" value="Pyr_nucl-diS_OxRdtase_dimer"/>
</dbReference>
<comment type="caution">
    <text evidence="8">The sequence shown here is derived from an EMBL/GenBank/DDBJ whole genome shotgun (WGS) entry which is preliminary data.</text>
</comment>
<dbReference type="Pfam" id="PF07992">
    <property type="entry name" value="Pyr_redox_2"/>
    <property type="match status" value="1"/>
</dbReference>
<keyword evidence="4" id="KW-0547">Nucleotide-binding</keyword>
<dbReference type="InterPro" id="IPR016156">
    <property type="entry name" value="FAD/NAD-linked_Rdtase_dimer_sf"/>
</dbReference>
<feature type="binding site" evidence="4">
    <location>
        <position position="50"/>
    </location>
    <ligand>
        <name>FAD</name>
        <dbReference type="ChEBI" id="CHEBI:57692"/>
    </ligand>
</feature>
<dbReference type="EMBL" id="SDPU01000034">
    <property type="protein sequence ID" value="RYU09825.1"/>
    <property type="molecule type" value="Genomic_DNA"/>
</dbReference>
<dbReference type="InterPro" id="IPR001100">
    <property type="entry name" value="Pyr_nuc-diS_OxRdtase"/>
</dbReference>
<dbReference type="Gene3D" id="3.50.50.60">
    <property type="entry name" value="FAD/NAD(P)-binding domain"/>
    <property type="match status" value="2"/>
</dbReference>
<dbReference type="Proteomes" id="UP000291189">
    <property type="component" value="Unassembled WGS sequence"/>
</dbReference>
<organism evidence="8 9">
    <name type="scientific">Nocardioides iriomotensis</name>
    <dbReference type="NCBI Taxonomy" id="715784"/>
    <lineage>
        <taxon>Bacteria</taxon>
        <taxon>Bacillati</taxon>
        <taxon>Actinomycetota</taxon>
        <taxon>Actinomycetes</taxon>
        <taxon>Propionibacteriales</taxon>
        <taxon>Nocardioidaceae</taxon>
        <taxon>Nocardioides</taxon>
    </lineage>
</organism>
<dbReference type="AlphaFoldDB" id="A0A4Q5IY40"/>
<evidence type="ECO:0000259" key="6">
    <source>
        <dbReference type="Pfam" id="PF02852"/>
    </source>
</evidence>
<dbReference type="PRINTS" id="PR00368">
    <property type="entry name" value="FADPNR"/>
</dbReference>
<dbReference type="PRINTS" id="PR00411">
    <property type="entry name" value="PNDRDTASEI"/>
</dbReference>
<evidence type="ECO:0000259" key="7">
    <source>
        <dbReference type="Pfam" id="PF07992"/>
    </source>
</evidence>
<proteinExistence type="inferred from homology"/>
<evidence type="ECO:0000256" key="3">
    <source>
        <dbReference type="ARBA" id="ARBA00022827"/>
    </source>
</evidence>
<dbReference type="OrthoDB" id="4763248at2"/>
<name>A0A4Q5IY40_9ACTN</name>
<feature type="binding site" evidence="4">
    <location>
        <position position="269"/>
    </location>
    <ligand>
        <name>NAD(+)</name>
        <dbReference type="ChEBI" id="CHEBI:57540"/>
    </ligand>
</feature>
<dbReference type="PANTHER" id="PTHR43014">
    <property type="entry name" value="MERCURIC REDUCTASE"/>
    <property type="match status" value="1"/>
</dbReference>
<feature type="binding site" evidence="4">
    <location>
        <position position="203"/>
    </location>
    <ligand>
        <name>NAD(+)</name>
        <dbReference type="ChEBI" id="CHEBI:57540"/>
    </ligand>
</feature>
<keyword evidence="2" id="KW-0285">Flavoprotein</keyword>
<feature type="disulfide bond" description="Redox-active" evidence="5">
    <location>
        <begin position="41"/>
        <end position="46"/>
    </location>
</feature>
<reference evidence="8 9" key="1">
    <citation type="submission" date="2019-01" db="EMBL/GenBank/DDBJ databases">
        <title>Nocardioides guangzhouensis sp. nov., an actinobacterium isolated from soil.</title>
        <authorList>
            <person name="Fu Y."/>
            <person name="Cai Y."/>
            <person name="Lin Z."/>
            <person name="Chen P."/>
        </authorList>
    </citation>
    <scope>NUCLEOTIDE SEQUENCE [LARGE SCALE GENOMIC DNA]</scope>
    <source>
        <strain evidence="8 9">NBRC 105384</strain>
    </source>
</reference>
<evidence type="ECO:0000256" key="5">
    <source>
        <dbReference type="PIRSR" id="PIRSR000350-4"/>
    </source>
</evidence>
<dbReference type="PIRSF" id="PIRSF000350">
    <property type="entry name" value="Mercury_reductase_MerA"/>
    <property type="match status" value="1"/>
</dbReference>
<evidence type="ECO:0000256" key="2">
    <source>
        <dbReference type="ARBA" id="ARBA00022630"/>
    </source>
</evidence>
<dbReference type="RefSeq" id="WP_129988822.1">
    <property type="nucleotide sequence ID" value="NZ_SDPU01000034.1"/>
</dbReference>
<dbReference type="GO" id="GO:0050660">
    <property type="term" value="F:flavin adenine dinucleotide binding"/>
    <property type="evidence" value="ECO:0007669"/>
    <property type="project" value="TreeGrafter"/>
</dbReference>
<evidence type="ECO:0000313" key="8">
    <source>
        <dbReference type="EMBL" id="RYU09825.1"/>
    </source>
</evidence>
<dbReference type="InterPro" id="IPR023753">
    <property type="entry name" value="FAD/NAD-binding_dom"/>
</dbReference>